<evidence type="ECO:0000313" key="1">
    <source>
        <dbReference type="EMBL" id="MDO1450393.1"/>
    </source>
</evidence>
<keyword evidence="2" id="KW-1185">Reference proteome</keyword>
<dbReference type="Proteomes" id="UP001168528">
    <property type="component" value="Unassembled WGS sequence"/>
</dbReference>
<proteinExistence type="predicted"/>
<protein>
    <submittedName>
        <fullName evidence="1">Uncharacterized protein</fullName>
    </submittedName>
</protein>
<accession>A0ABT8RE76</accession>
<organism evidence="1 2">
    <name type="scientific">Rhodocytophaga aerolata</name>
    <dbReference type="NCBI Taxonomy" id="455078"/>
    <lineage>
        <taxon>Bacteria</taxon>
        <taxon>Pseudomonadati</taxon>
        <taxon>Bacteroidota</taxon>
        <taxon>Cytophagia</taxon>
        <taxon>Cytophagales</taxon>
        <taxon>Rhodocytophagaceae</taxon>
        <taxon>Rhodocytophaga</taxon>
    </lineage>
</organism>
<comment type="caution">
    <text evidence="1">The sequence shown here is derived from an EMBL/GenBank/DDBJ whole genome shotgun (WGS) entry which is preliminary data.</text>
</comment>
<dbReference type="EMBL" id="JAUKPO010000030">
    <property type="protein sequence ID" value="MDO1450393.1"/>
    <property type="molecule type" value="Genomic_DNA"/>
</dbReference>
<reference evidence="1" key="1">
    <citation type="submission" date="2023-07" db="EMBL/GenBank/DDBJ databases">
        <title>The genome sequence of Rhodocytophaga aerolata KACC 12507.</title>
        <authorList>
            <person name="Zhang X."/>
        </authorList>
    </citation>
    <scope>NUCLEOTIDE SEQUENCE</scope>
    <source>
        <strain evidence="1">KACC 12507</strain>
    </source>
</reference>
<evidence type="ECO:0000313" key="2">
    <source>
        <dbReference type="Proteomes" id="UP001168528"/>
    </source>
</evidence>
<sequence>MQIKYTAQFLHKLEDIFAESDYMLRYEKGNFKSGYCVLKDTKIVIINKYFTTEGKINCLLDILRTIRMDTSRFSEKNKKLLDELTTSVPVKQA</sequence>
<gene>
    <name evidence="1" type="ORF">Q0590_29225</name>
</gene>
<name>A0ABT8RE76_9BACT</name>
<dbReference type="RefSeq" id="WP_302041195.1">
    <property type="nucleotide sequence ID" value="NZ_JAUKPO010000030.1"/>
</dbReference>